<evidence type="ECO:0000256" key="2">
    <source>
        <dbReference type="ARBA" id="ARBA00022723"/>
    </source>
</evidence>
<evidence type="ECO:0000256" key="7">
    <source>
        <dbReference type="ARBA" id="ARBA00023211"/>
    </source>
</evidence>
<dbReference type="InterPro" id="IPR002847">
    <property type="entry name" value="F420-0_gamma-glut_ligase-dom"/>
</dbReference>
<evidence type="ECO:0000259" key="8">
    <source>
        <dbReference type="Pfam" id="PF01996"/>
    </source>
</evidence>
<evidence type="ECO:0000256" key="5">
    <source>
        <dbReference type="ARBA" id="ARBA00022958"/>
    </source>
</evidence>
<evidence type="ECO:0000256" key="1">
    <source>
        <dbReference type="ARBA" id="ARBA00022598"/>
    </source>
</evidence>
<keyword evidence="1" id="KW-0436">Ligase</keyword>
<keyword evidence="5" id="KW-0630">Potassium</keyword>
<dbReference type="InterPro" id="IPR008225">
    <property type="entry name" value="F420-0_g-glutamyl_ligase"/>
</dbReference>
<keyword evidence="3" id="KW-0547">Nucleotide-binding</keyword>
<organism evidence="9">
    <name type="scientific">marine metagenome</name>
    <dbReference type="NCBI Taxonomy" id="408172"/>
    <lineage>
        <taxon>unclassified sequences</taxon>
        <taxon>metagenomes</taxon>
        <taxon>ecological metagenomes</taxon>
    </lineage>
</organism>
<dbReference type="NCBIfam" id="TIGR01916">
    <property type="entry name" value="F420_cofE"/>
    <property type="match status" value="1"/>
</dbReference>
<dbReference type="GO" id="GO:0046872">
    <property type="term" value="F:metal ion binding"/>
    <property type="evidence" value="ECO:0007669"/>
    <property type="project" value="UniProtKB-KW"/>
</dbReference>
<accession>A0A382LWY9</accession>
<sequence length="258" mass="27147">VTTGTTGLILTALTGIPAVQPGDNLTTLLGDVLARQAQPPTHHDVLVVSQKIVSKAEDRYVSLCDIKPSSEAQQLGCETDKDPALIELILRESRAIVRHRPGLVISEHNLGMVMANAGIDQSNVDDDGRGPRVLLLPRDPDGSSAALRSALGQRFGVELGVIIADSAGRAWRHGVTGMALGAAGLPALMDLRGQPDLGGRPLAVSLTGFADQIASAAQLLMGEGAEGQPVVWVQGLSWQGENNAARDLIRPAEQDLFR</sequence>
<dbReference type="PANTHER" id="PTHR47917:SF1">
    <property type="entry name" value="COENZYME F420:L-GLUTAMATE LIGASE"/>
    <property type="match status" value="1"/>
</dbReference>
<dbReference type="GO" id="GO:0052618">
    <property type="term" value="F:coenzyme F420-0:L-glutamate ligase activity"/>
    <property type="evidence" value="ECO:0007669"/>
    <property type="project" value="TreeGrafter"/>
</dbReference>
<dbReference type="AlphaFoldDB" id="A0A382LWY9"/>
<keyword evidence="7" id="KW-0464">Manganese</keyword>
<keyword evidence="6" id="KW-0342">GTP-binding</keyword>
<dbReference type="EMBL" id="UINC01089765">
    <property type="protein sequence ID" value="SVC41120.1"/>
    <property type="molecule type" value="Genomic_DNA"/>
</dbReference>
<evidence type="ECO:0000256" key="3">
    <source>
        <dbReference type="ARBA" id="ARBA00022741"/>
    </source>
</evidence>
<feature type="non-terminal residue" evidence="9">
    <location>
        <position position="1"/>
    </location>
</feature>
<name>A0A382LWY9_9ZZZZ</name>
<gene>
    <name evidence="9" type="ORF">METZ01_LOCUS293974</name>
</gene>
<evidence type="ECO:0000256" key="6">
    <source>
        <dbReference type="ARBA" id="ARBA00023134"/>
    </source>
</evidence>
<dbReference type="GO" id="GO:0005525">
    <property type="term" value="F:GTP binding"/>
    <property type="evidence" value="ECO:0007669"/>
    <property type="project" value="UniProtKB-KW"/>
</dbReference>
<dbReference type="Gene3D" id="3.90.1660.10">
    <property type="entry name" value="CofE-like domain"/>
    <property type="match status" value="1"/>
</dbReference>
<evidence type="ECO:0000313" key="9">
    <source>
        <dbReference type="EMBL" id="SVC41120.1"/>
    </source>
</evidence>
<proteinExistence type="predicted"/>
<reference evidence="9" key="1">
    <citation type="submission" date="2018-05" db="EMBL/GenBank/DDBJ databases">
        <authorList>
            <person name="Lanie J.A."/>
            <person name="Ng W.-L."/>
            <person name="Kazmierczak K.M."/>
            <person name="Andrzejewski T.M."/>
            <person name="Davidsen T.M."/>
            <person name="Wayne K.J."/>
            <person name="Tettelin H."/>
            <person name="Glass J.I."/>
            <person name="Rusch D."/>
            <person name="Podicherti R."/>
            <person name="Tsui H.-C.T."/>
            <person name="Winkler M.E."/>
        </authorList>
    </citation>
    <scope>NUCLEOTIDE SEQUENCE</scope>
</reference>
<protein>
    <recommendedName>
        <fullName evidence="8">Coenzyme F420:L-glutamate ligase-like domain-containing protein</fullName>
    </recommendedName>
</protein>
<dbReference type="PANTHER" id="PTHR47917">
    <property type="match status" value="1"/>
</dbReference>
<dbReference type="Gene3D" id="3.30.1330.100">
    <property type="entry name" value="CofE-like"/>
    <property type="match status" value="1"/>
</dbReference>
<dbReference type="Pfam" id="PF01996">
    <property type="entry name" value="F420_ligase"/>
    <property type="match status" value="1"/>
</dbReference>
<keyword evidence="2" id="KW-0479">Metal-binding</keyword>
<feature type="domain" description="Coenzyme F420:L-glutamate ligase-like" evidence="8">
    <location>
        <begin position="16"/>
        <end position="235"/>
    </location>
</feature>
<dbReference type="SUPFAM" id="SSF144010">
    <property type="entry name" value="CofE-like"/>
    <property type="match status" value="1"/>
</dbReference>
<evidence type="ECO:0000256" key="4">
    <source>
        <dbReference type="ARBA" id="ARBA00022842"/>
    </source>
</evidence>
<keyword evidence="4" id="KW-0460">Magnesium</keyword>